<feature type="domain" description="Porin" evidence="5">
    <location>
        <begin position="7"/>
        <end position="313"/>
    </location>
</feature>
<evidence type="ECO:0000256" key="4">
    <source>
        <dbReference type="SAM" id="SignalP"/>
    </source>
</evidence>
<organism evidence="6 7">
    <name type="scientific">Vibrio japonicus</name>
    <dbReference type="NCBI Taxonomy" id="1824638"/>
    <lineage>
        <taxon>Bacteria</taxon>
        <taxon>Pseudomonadati</taxon>
        <taxon>Pseudomonadota</taxon>
        <taxon>Gammaproteobacteria</taxon>
        <taxon>Vibrionales</taxon>
        <taxon>Vibrionaceae</taxon>
        <taxon>Vibrio</taxon>
    </lineage>
</organism>
<dbReference type="Proteomes" id="UP001058602">
    <property type="component" value="Chromosome 1"/>
</dbReference>
<evidence type="ECO:0000313" key="6">
    <source>
        <dbReference type="EMBL" id="UUM29650.1"/>
    </source>
</evidence>
<keyword evidence="2 4" id="KW-0732">Signal</keyword>
<dbReference type="Gene3D" id="2.40.160.10">
    <property type="entry name" value="Porin"/>
    <property type="match status" value="1"/>
</dbReference>
<sequence length="329" mass="35414">MKKTLVALSVLAAASAQAGIEVYNQDSVSVNLHGDIEVTYQNSKSSKSMTQQIEDADFGFDVRYAINDQVSFGGYWEFDGSQSNNSEATKNGDTYVALYTKDFGDIKVGRLCTAIDDAGIGNDYQFGLNSFFDGLDLACADEGLRYDYDNGTVYATVGYIQNKLVKGGNTATPGLGSKADDEAYIDGKLGVRAAGFDFTLFAADTEVVDQKNQVEKEYTLLGLEARFSGVENLNLSAAYYTLEEKTSGVSSDVDTMALAADYTVGAWVFGTGYSVSEEDKSNWEEDVVFVNAGYALAPSTTAYVELAKVDSDDVLFNEDLAVVGVKASF</sequence>
<name>A0ABY5LER0_9VIBR</name>
<feature type="signal peptide" evidence="4">
    <location>
        <begin position="1"/>
        <end position="18"/>
    </location>
</feature>
<evidence type="ECO:0000313" key="7">
    <source>
        <dbReference type="Proteomes" id="UP001058602"/>
    </source>
</evidence>
<dbReference type="InterPro" id="IPR050298">
    <property type="entry name" value="Gram-neg_bact_OMP"/>
</dbReference>
<evidence type="ECO:0000256" key="1">
    <source>
        <dbReference type="ARBA" id="ARBA00004571"/>
    </source>
</evidence>
<comment type="subcellular location">
    <subcellularLocation>
        <location evidence="1">Cell outer membrane</location>
        <topology evidence="1">Multi-pass membrane protein</topology>
    </subcellularLocation>
</comment>
<dbReference type="PANTHER" id="PTHR34501:SF2">
    <property type="entry name" value="OUTER MEMBRANE PORIN F-RELATED"/>
    <property type="match status" value="1"/>
</dbReference>
<dbReference type="InterPro" id="IPR033900">
    <property type="entry name" value="Gram_neg_porin_domain"/>
</dbReference>
<evidence type="ECO:0000256" key="2">
    <source>
        <dbReference type="ARBA" id="ARBA00022729"/>
    </source>
</evidence>
<gene>
    <name evidence="6" type="ORF">NP165_07950</name>
</gene>
<proteinExistence type="predicted"/>
<keyword evidence="3" id="KW-0472">Membrane</keyword>
<dbReference type="PANTHER" id="PTHR34501">
    <property type="entry name" value="PROTEIN YDDL-RELATED"/>
    <property type="match status" value="1"/>
</dbReference>
<feature type="chain" id="PRO_5046643480" evidence="4">
    <location>
        <begin position="19"/>
        <end position="329"/>
    </location>
</feature>
<reference evidence="6" key="1">
    <citation type="submission" date="2022-07" db="EMBL/GenBank/DDBJ databases">
        <title>Complete genome of Vibrio japonicus strain JCM 31412T and phylogenomic assessment of the Nereis clade of the genus Vibrio.</title>
        <authorList>
            <person name="Shlafstein M.D."/>
            <person name="Emsley S.A."/>
            <person name="Ushijima B."/>
            <person name="Videau P."/>
            <person name="Saw J.H."/>
        </authorList>
    </citation>
    <scope>NUCLEOTIDE SEQUENCE</scope>
    <source>
        <strain evidence="6">JCM 31412</strain>
    </source>
</reference>
<dbReference type="InterPro" id="IPR023614">
    <property type="entry name" value="Porin_dom_sf"/>
</dbReference>
<keyword evidence="7" id="KW-1185">Reference proteome</keyword>
<dbReference type="Pfam" id="PF13609">
    <property type="entry name" value="Porin_4"/>
    <property type="match status" value="1"/>
</dbReference>
<evidence type="ECO:0000259" key="5">
    <source>
        <dbReference type="Pfam" id="PF13609"/>
    </source>
</evidence>
<evidence type="ECO:0000256" key="3">
    <source>
        <dbReference type="ARBA" id="ARBA00023136"/>
    </source>
</evidence>
<dbReference type="SUPFAM" id="SSF56935">
    <property type="entry name" value="Porins"/>
    <property type="match status" value="1"/>
</dbReference>
<dbReference type="RefSeq" id="WP_257083441.1">
    <property type="nucleotide sequence ID" value="NZ_CP102096.1"/>
</dbReference>
<dbReference type="EMBL" id="CP102096">
    <property type="protein sequence ID" value="UUM29650.1"/>
    <property type="molecule type" value="Genomic_DNA"/>
</dbReference>
<protein>
    <submittedName>
        <fullName evidence="6">Porin</fullName>
    </submittedName>
</protein>
<accession>A0ABY5LER0</accession>